<evidence type="ECO:0000256" key="6">
    <source>
        <dbReference type="ARBA" id="ARBA00023136"/>
    </source>
</evidence>
<dbReference type="OMA" id="ITIVINY"/>
<keyword evidence="9" id="KW-1185">Reference proteome</keyword>
<dbReference type="KEGG" id="tva:4750557"/>
<proteinExistence type="inferred from homology"/>
<evidence type="ECO:0000256" key="5">
    <source>
        <dbReference type="ARBA" id="ARBA00022989"/>
    </source>
</evidence>
<keyword evidence="4" id="KW-0732">Signal</keyword>
<sequence length="486" mass="55525">MNIEFDIDLKPKIYCKSSFFDEDINKYIELIHSNYFYEYVIEDYAFWVPIGFVHDDETFIYTHTAFDLYEYNNFLINCNATASNPIRIQENNNITFSYSAKWTSSYKRSQNEFPAPLKYNVKSKLIFGIISLVLALFGLLANVFYLRSKYRIKSEKQNQDSLFEPEEDDGFASMVCREASSSPKNNAILSAISGNGIHVLLSTIVFSFVSFTDKFYSNGIPVFFTFIGSLIALSHFSGFCSIFISAIFDNRDWKFISTLHIIFGSIVSFVTVVIYNFPALFQKEMSSNSLFSIPILFELLLVFYTPLTMFGAYLCSILYPFRMINTPNQSKINLSKEDPMLLQSYFIATIVTVVVYILLKKEFKMFCLAYSENQFSSFFKLLAIYVAMFFSVMTLIGSFSIPLLFHNNCFKWHWRVAILGIIPGMVFLIMSSSTVFSNDFITKSQKTCFIALLFAASCGISVSGSAISFLSALLTVRLTFPLGKVE</sequence>
<dbReference type="GO" id="GO:0005737">
    <property type="term" value="C:cytoplasm"/>
    <property type="evidence" value="ECO:0007669"/>
    <property type="project" value="UniProtKB-ARBA"/>
</dbReference>
<evidence type="ECO:0000313" key="9">
    <source>
        <dbReference type="Proteomes" id="UP000001542"/>
    </source>
</evidence>
<evidence type="ECO:0000256" key="7">
    <source>
        <dbReference type="RuleBase" id="RU363079"/>
    </source>
</evidence>
<dbReference type="EMBL" id="DS113944">
    <property type="protein sequence ID" value="EAX92842.1"/>
    <property type="molecule type" value="Genomic_DNA"/>
</dbReference>
<feature type="transmembrane region" description="Helical" evidence="7">
    <location>
        <begin position="223"/>
        <end position="248"/>
    </location>
</feature>
<feature type="transmembrane region" description="Helical" evidence="7">
    <location>
        <begin position="125"/>
        <end position="146"/>
    </location>
</feature>
<dbReference type="GO" id="GO:0016020">
    <property type="term" value="C:membrane"/>
    <property type="evidence" value="ECO:0000318"/>
    <property type="project" value="GO_Central"/>
</dbReference>
<dbReference type="Pfam" id="PF02990">
    <property type="entry name" value="EMP70"/>
    <property type="match status" value="1"/>
</dbReference>
<name>A2FQI1_TRIV3</name>
<evidence type="ECO:0000256" key="2">
    <source>
        <dbReference type="ARBA" id="ARBA00005227"/>
    </source>
</evidence>
<dbReference type="PANTHER" id="PTHR10766">
    <property type="entry name" value="TRANSMEMBRANE 9 SUPERFAMILY PROTEIN"/>
    <property type="match status" value="1"/>
</dbReference>
<evidence type="ECO:0000256" key="3">
    <source>
        <dbReference type="ARBA" id="ARBA00022692"/>
    </source>
</evidence>
<reference evidence="8" key="1">
    <citation type="submission" date="2006-10" db="EMBL/GenBank/DDBJ databases">
        <authorList>
            <person name="Amadeo P."/>
            <person name="Zhao Q."/>
            <person name="Wortman J."/>
            <person name="Fraser-Liggett C."/>
            <person name="Carlton J."/>
        </authorList>
    </citation>
    <scope>NUCLEOTIDE SEQUENCE</scope>
    <source>
        <strain evidence="8">G3</strain>
    </source>
</reference>
<reference evidence="8" key="2">
    <citation type="journal article" date="2007" name="Science">
        <title>Draft genome sequence of the sexually transmitted pathogen Trichomonas vaginalis.</title>
        <authorList>
            <person name="Carlton J.M."/>
            <person name="Hirt R.P."/>
            <person name="Silva J.C."/>
            <person name="Delcher A.L."/>
            <person name="Schatz M."/>
            <person name="Zhao Q."/>
            <person name="Wortman J.R."/>
            <person name="Bidwell S.L."/>
            <person name="Alsmark U.C.M."/>
            <person name="Besteiro S."/>
            <person name="Sicheritz-Ponten T."/>
            <person name="Noel C.J."/>
            <person name="Dacks J.B."/>
            <person name="Foster P.G."/>
            <person name="Simillion C."/>
            <person name="Van de Peer Y."/>
            <person name="Miranda-Saavedra D."/>
            <person name="Barton G.J."/>
            <person name="Westrop G.D."/>
            <person name="Mueller S."/>
            <person name="Dessi D."/>
            <person name="Fiori P.L."/>
            <person name="Ren Q."/>
            <person name="Paulsen I."/>
            <person name="Zhang H."/>
            <person name="Bastida-Corcuera F.D."/>
            <person name="Simoes-Barbosa A."/>
            <person name="Brown M.T."/>
            <person name="Hayes R.D."/>
            <person name="Mukherjee M."/>
            <person name="Okumura C.Y."/>
            <person name="Schneider R."/>
            <person name="Smith A.J."/>
            <person name="Vanacova S."/>
            <person name="Villalvazo M."/>
            <person name="Haas B.J."/>
            <person name="Pertea M."/>
            <person name="Feldblyum T.V."/>
            <person name="Utterback T.R."/>
            <person name="Shu C.L."/>
            <person name="Osoegawa K."/>
            <person name="de Jong P.J."/>
            <person name="Hrdy I."/>
            <person name="Horvathova L."/>
            <person name="Zubacova Z."/>
            <person name="Dolezal P."/>
            <person name="Malik S.B."/>
            <person name="Logsdon J.M. Jr."/>
            <person name="Henze K."/>
            <person name="Gupta A."/>
            <person name="Wang C.C."/>
            <person name="Dunne R.L."/>
            <person name="Upcroft J.A."/>
            <person name="Upcroft P."/>
            <person name="White O."/>
            <person name="Salzberg S.L."/>
            <person name="Tang P."/>
            <person name="Chiu C.-H."/>
            <person name="Lee Y.-S."/>
            <person name="Embley T.M."/>
            <person name="Coombs G.H."/>
            <person name="Mottram J.C."/>
            <person name="Tachezy J."/>
            <person name="Fraser-Liggett C.M."/>
            <person name="Johnson P.J."/>
        </authorList>
    </citation>
    <scope>NUCLEOTIDE SEQUENCE [LARGE SCALE GENOMIC DNA]</scope>
    <source>
        <strain evidence="8">G3</strain>
    </source>
</reference>
<dbReference type="PANTHER" id="PTHR10766:SF111">
    <property type="entry name" value="TRANSMEMBRANE 9 SUPERFAMILY MEMBER 2"/>
    <property type="match status" value="1"/>
</dbReference>
<dbReference type="VEuPathDB" id="TrichDB:TVAGG3_0843090"/>
<dbReference type="AlphaFoldDB" id="A2FQI1"/>
<comment type="subcellular location">
    <subcellularLocation>
        <location evidence="1">Membrane</location>
        <topology evidence="1">Multi-pass membrane protein</topology>
    </subcellularLocation>
</comment>
<dbReference type="GO" id="GO:0072657">
    <property type="term" value="P:protein localization to membrane"/>
    <property type="evidence" value="ECO:0000318"/>
    <property type="project" value="GO_Central"/>
</dbReference>
<dbReference type="Proteomes" id="UP000001542">
    <property type="component" value="Unassembled WGS sequence"/>
</dbReference>
<dbReference type="InterPro" id="IPR004240">
    <property type="entry name" value="EMP70"/>
</dbReference>
<keyword evidence="5 7" id="KW-1133">Transmembrane helix</keyword>
<protein>
    <recommendedName>
        <fullName evidence="7">Transmembrane 9 superfamily member</fullName>
    </recommendedName>
</protein>
<evidence type="ECO:0000256" key="4">
    <source>
        <dbReference type="ARBA" id="ARBA00022729"/>
    </source>
</evidence>
<feature type="transmembrane region" description="Helical" evidence="7">
    <location>
        <begin position="379"/>
        <end position="404"/>
    </location>
</feature>
<evidence type="ECO:0000256" key="1">
    <source>
        <dbReference type="ARBA" id="ARBA00004141"/>
    </source>
</evidence>
<keyword evidence="3 7" id="KW-0812">Transmembrane</keyword>
<feature type="transmembrane region" description="Helical" evidence="7">
    <location>
        <begin position="187"/>
        <end position="211"/>
    </location>
</feature>
<feature type="transmembrane region" description="Helical" evidence="7">
    <location>
        <begin position="340"/>
        <end position="359"/>
    </location>
</feature>
<accession>A2FQI1</accession>
<dbReference type="VEuPathDB" id="TrichDB:TVAG_363200"/>
<gene>
    <name evidence="8" type="ORF">TVAG_363200</name>
</gene>
<feature type="transmembrane region" description="Helical" evidence="7">
    <location>
        <begin position="449"/>
        <end position="474"/>
    </location>
</feature>
<comment type="similarity">
    <text evidence="2 7">Belongs to the nonaspanin (TM9SF) (TC 9.A.2) family.</text>
</comment>
<dbReference type="eggNOG" id="KOG1277">
    <property type="taxonomic scope" value="Eukaryota"/>
</dbReference>
<dbReference type="InParanoid" id="A2FQI1"/>
<keyword evidence="6 7" id="KW-0472">Membrane</keyword>
<feature type="transmembrane region" description="Helical" evidence="7">
    <location>
        <begin position="416"/>
        <end position="437"/>
    </location>
</feature>
<feature type="transmembrane region" description="Helical" evidence="7">
    <location>
        <begin position="255"/>
        <end position="275"/>
    </location>
</feature>
<feature type="transmembrane region" description="Helical" evidence="7">
    <location>
        <begin position="295"/>
        <end position="319"/>
    </location>
</feature>
<dbReference type="RefSeq" id="XP_001305772.1">
    <property type="nucleotide sequence ID" value="XM_001305771.1"/>
</dbReference>
<evidence type="ECO:0000313" key="8">
    <source>
        <dbReference type="EMBL" id="EAX92842.1"/>
    </source>
</evidence>
<organism evidence="8 9">
    <name type="scientific">Trichomonas vaginalis (strain ATCC PRA-98 / G3)</name>
    <dbReference type="NCBI Taxonomy" id="412133"/>
    <lineage>
        <taxon>Eukaryota</taxon>
        <taxon>Metamonada</taxon>
        <taxon>Parabasalia</taxon>
        <taxon>Trichomonadida</taxon>
        <taxon>Trichomonadidae</taxon>
        <taxon>Trichomonas</taxon>
    </lineage>
</organism>